<sequence length="616" mass="68889">MHPRLALVLPFVALAIPAFADVTISHGYSTFGDLKYGPDFTHFDYANPDAPQGGTLSQRQLFGYDTFDSLNAFIIKGDSAPEVSVHLYDSLMVRANDEPDALYGLIAETIEYPEDLSYVTFNMRPEARFHDGEPVTAQDVVFTLNALRTEGHPLYRNRFADVLNVEAETDLRVRFDLAGNAGSGLLGAIAELPVLPEHFYDTVPFADSWMDTPLGSGAYELTNVNAPRTLTFCKHADYWAANLPVNVGRNNFDCFNYEYFADDTVGLEAFAAGEYHMRVEYRSSSWATGYDFPAARAGFVKQMLIPDGSPGSAQGIWLNMRNPVLQDIRVRQALDYAFNFEWTNETIFYGAYYRTDSFFENTDMQASGLPEGAELALLEEFRDQLPPEIFTEPAFVPNVSGNRPRDRAALRKAGELLDAAGWVVGDDGVRRNAAGEPMQLDFPDSSRGLERIMIPYTENLKALGIDVEFDIIDPSSWTQRRQAFDFDLSSTAWQVAVTPSTELRAFYGSAAADAEGSNNLTGIADPVVDALIERVVIAESREELNTTARALDRVLRSKHIWVPGWSIDNHRVAVWDIFGIPEEPAPYDFFRNMDFWWFDREKYDALVAQGALDPGL</sequence>
<dbReference type="GO" id="GO:0042884">
    <property type="term" value="P:microcin transport"/>
    <property type="evidence" value="ECO:0007669"/>
    <property type="project" value="TreeGrafter"/>
</dbReference>
<comment type="similarity">
    <text evidence="2">Belongs to the bacterial solute-binding protein 5 family.</text>
</comment>
<dbReference type="CDD" id="cd08497">
    <property type="entry name" value="MbnE-like"/>
    <property type="match status" value="1"/>
</dbReference>
<proteinExistence type="inferred from homology"/>
<dbReference type="InterPro" id="IPR030678">
    <property type="entry name" value="Peptide/Ni-bd"/>
</dbReference>
<dbReference type="GO" id="GO:0030288">
    <property type="term" value="C:outer membrane-bounded periplasmic space"/>
    <property type="evidence" value="ECO:0007669"/>
    <property type="project" value="TreeGrafter"/>
</dbReference>
<dbReference type="InterPro" id="IPR039424">
    <property type="entry name" value="SBP_5"/>
</dbReference>
<reference evidence="6 7" key="1">
    <citation type="submission" date="2017-11" db="EMBL/GenBank/DDBJ databases">
        <title>Genomic Encyclopedia of Archaeal and Bacterial Type Strains, Phase II (KMG-II): From Individual Species to Whole Genera.</title>
        <authorList>
            <person name="Goeker M."/>
        </authorList>
    </citation>
    <scope>NUCLEOTIDE SEQUENCE [LARGE SCALE GENOMIC DNA]</scope>
    <source>
        <strain evidence="6 7">DSM 29128</strain>
    </source>
</reference>
<organism evidence="6 7">
    <name type="scientific">Yoonia maricola</name>
    <dbReference type="NCBI Taxonomy" id="420999"/>
    <lineage>
        <taxon>Bacteria</taxon>
        <taxon>Pseudomonadati</taxon>
        <taxon>Pseudomonadota</taxon>
        <taxon>Alphaproteobacteria</taxon>
        <taxon>Rhodobacterales</taxon>
        <taxon>Paracoccaceae</taxon>
        <taxon>Yoonia</taxon>
    </lineage>
</organism>
<dbReference type="PANTHER" id="PTHR30290">
    <property type="entry name" value="PERIPLASMIC BINDING COMPONENT OF ABC TRANSPORTER"/>
    <property type="match status" value="1"/>
</dbReference>
<dbReference type="Proteomes" id="UP000228531">
    <property type="component" value="Unassembled WGS sequence"/>
</dbReference>
<dbReference type="AlphaFoldDB" id="A0A2M8WML4"/>
<evidence type="ECO:0000313" key="6">
    <source>
        <dbReference type="EMBL" id="PJI92177.1"/>
    </source>
</evidence>
<keyword evidence="7" id="KW-1185">Reference proteome</keyword>
<evidence type="ECO:0000256" key="4">
    <source>
        <dbReference type="SAM" id="SignalP"/>
    </source>
</evidence>
<comment type="caution">
    <text evidence="6">The sequence shown here is derived from an EMBL/GenBank/DDBJ whole genome shotgun (WGS) entry which is preliminary data.</text>
</comment>
<dbReference type="EMBL" id="PGTY01000001">
    <property type="protein sequence ID" value="PJI92177.1"/>
    <property type="molecule type" value="Genomic_DNA"/>
</dbReference>
<dbReference type="OrthoDB" id="9803988at2"/>
<dbReference type="GO" id="GO:1904680">
    <property type="term" value="F:peptide transmembrane transporter activity"/>
    <property type="evidence" value="ECO:0007669"/>
    <property type="project" value="TreeGrafter"/>
</dbReference>
<evidence type="ECO:0000256" key="2">
    <source>
        <dbReference type="ARBA" id="ARBA00005695"/>
    </source>
</evidence>
<accession>A0A2M8WML4</accession>
<dbReference type="GO" id="GO:0043190">
    <property type="term" value="C:ATP-binding cassette (ABC) transporter complex"/>
    <property type="evidence" value="ECO:0007669"/>
    <property type="project" value="InterPro"/>
</dbReference>
<evidence type="ECO:0000259" key="5">
    <source>
        <dbReference type="Pfam" id="PF00496"/>
    </source>
</evidence>
<keyword evidence="3 4" id="KW-0732">Signal</keyword>
<dbReference type="PIRSF" id="PIRSF002741">
    <property type="entry name" value="MppA"/>
    <property type="match status" value="1"/>
</dbReference>
<dbReference type="Pfam" id="PF00496">
    <property type="entry name" value="SBP_bac_5"/>
    <property type="match status" value="1"/>
</dbReference>
<dbReference type="Gene3D" id="3.40.190.10">
    <property type="entry name" value="Periplasmic binding protein-like II"/>
    <property type="match status" value="1"/>
</dbReference>
<comment type="subcellular location">
    <subcellularLocation>
        <location evidence="1">Periplasm</location>
    </subcellularLocation>
</comment>
<feature type="signal peptide" evidence="4">
    <location>
        <begin position="1"/>
        <end position="20"/>
    </location>
</feature>
<feature type="domain" description="Solute-binding protein family 5" evidence="5">
    <location>
        <begin position="103"/>
        <end position="509"/>
    </location>
</feature>
<name>A0A2M8WML4_9RHOB</name>
<gene>
    <name evidence="6" type="ORF">BC777_1022</name>
</gene>
<dbReference type="InterPro" id="IPR000914">
    <property type="entry name" value="SBP_5_dom"/>
</dbReference>
<dbReference type="PANTHER" id="PTHR30290:SF64">
    <property type="entry name" value="ABC TRANSPORTER PERIPLASMIC BINDING PROTEIN"/>
    <property type="match status" value="1"/>
</dbReference>
<evidence type="ECO:0000256" key="3">
    <source>
        <dbReference type="ARBA" id="ARBA00022729"/>
    </source>
</evidence>
<evidence type="ECO:0000256" key="1">
    <source>
        <dbReference type="ARBA" id="ARBA00004418"/>
    </source>
</evidence>
<dbReference type="GO" id="GO:0015833">
    <property type="term" value="P:peptide transport"/>
    <property type="evidence" value="ECO:0007669"/>
    <property type="project" value="TreeGrafter"/>
</dbReference>
<dbReference type="SUPFAM" id="SSF53850">
    <property type="entry name" value="Periplasmic binding protein-like II"/>
    <property type="match status" value="1"/>
</dbReference>
<feature type="chain" id="PRO_5014961251" evidence="4">
    <location>
        <begin position="21"/>
        <end position="616"/>
    </location>
</feature>
<evidence type="ECO:0000313" key="7">
    <source>
        <dbReference type="Proteomes" id="UP000228531"/>
    </source>
</evidence>
<dbReference type="Gene3D" id="3.10.105.10">
    <property type="entry name" value="Dipeptide-binding Protein, Domain 3"/>
    <property type="match status" value="1"/>
</dbReference>
<dbReference type="RefSeq" id="WP_100367024.1">
    <property type="nucleotide sequence ID" value="NZ_PGTY01000001.1"/>
</dbReference>
<protein>
    <submittedName>
        <fullName evidence="6">Microcin C transport system substrate-binding protein</fullName>
    </submittedName>
</protein>